<keyword evidence="3 6" id="KW-0812">Transmembrane</keyword>
<dbReference type="EMBL" id="FOHV01000024">
    <property type="protein sequence ID" value="SET41833.1"/>
    <property type="molecule type" value="Genomic_DNA"/>
</dbReference>
<dbReference type="RefSeq" id="WP_093321210.1">
    <property type="nucleotide sequence ID" value="NZ_FOHV01000024.1"/>
</dbReference>
<dbReference type="AlphaFoldDB" id="A0A1I0E9V8"/>
<evidence type="ECO:0000256" key="1">
    <source>
        <dbReference type="ARBA" id="ARBA00004141"/>
    </source>
</evidence>
<feature type="transmembrane region" description="Helical" evidence="6">
    <location>
        <begin position="218"/>
        <end position="236"/>
    </location>
</feature>
<reference evidence="8" key="1">
    <citation type="submission" date="2016-10" db="EMBL/GenBank/DDBJ databases">
        <authorList>
            <person name="Varghese N."/>
            <person name="Submissions S."/>
        </authorList>
    </citation>
    <scope>NUCLEOTIDE SEQUENCE [LARGE SCALE GENOMIC DNA]</scope>
    <source>
        <strain evidence="8">DSM 18579</strain>
    </source>
</reference>
<evidence type="ECO:0000256" key="3">
    <source>
        <dbReference type="ARBA" id="ARBA00022692"/>
    </source>
</evidence>
<accession>A0A1I0E9V8</accession>
<dbReference type="PANTHER" id="PTHR43701:SF2">
    <property type="entry name" value="MEMBRANE TRANSPORTER PROTEIN YJNA-RELATED"/>
    <property type="match status" value="1"/>
</dbReference>
<dbReference type="OrthoDB" id="7031033at2"/>
<keyword evidence="6" id="KW-1003">Cell membrane</keyword>
<dbReference type="STRING" id="1123402.SAMN02583745_02302"/>
<keyword evidence="5 6" id="KW-0472">Membrane</keyword>
<dbReference type="PANTHER" id="PTHR43701">
    <property type="entry name" value="MEMBRANE TRANSPORTER PROTEIN MJ0441-RELATED"/>
    <property type="match status" value="1"/>
</dbReference>
<comment type="similarity">
    <text evidence="2 6">Belongs to the 4-toluene sulfonate uptake permease (TSUP) (TC 2.A.102) family.</text>
</comment>
<feature type="transmembrane region" description="Helical" evidence="6">
    <location>
        <begin position="152"/>
        <end position="180"/>
    </location>
</feature>
<evidence type="ECO:0000256" key="5">
    <source>
        <dbReference type="ARBA" id="ARBA00023136"/>
    </source>
</evidence>
<name>A0A1I0E9V8_9GAMM</name>
<evidence type="ECO:0000256" key="2">
    <source>
        <dbReference type="ARBA" id="ARBA00009142"/>
    </source>
</evidence>
<feature type="transmembrane region" description="Helical" evidence="6">
    <location>
        <begin position="94"/>
        <end position="114"/>
    </location>
</feature>
<dbReference type="Pfam" id="PF01925">
    <property type="entry name" value="TauE"/>
    <property type="match status" value="1"/>
</dbReference>
<dbReference type="InterPro" id="IPR051598">
    <property type="entry name" value="TSUP/Inactive_protease-like"/>
</dbReference>
<dbReference type="Proteomes" id="UP000242642">
    <property type="component" value="Unassembled WGS sequence"/>
</dbReference>
<evidence type="ECO:0000256" key="4">
    <source>
        <dbReference type="ARBA" id="ARBA00022989"/>
    </source>
</evidence>
<dbReference type="GO" id="GO:0005886">
    <property type="term" value="C:plasma membrane"/>
    <property type="evidence" value="ECO:0007669"/>
    <property type="project" value="UniProtKB-SubCell"/>
</dbReference>
<organism evidence="7 8">
    <name type="scientific">Thorsellia anophelis DSM 18579</name>
    <dbReference type="NCBI Taxonomy" id="1123402"/>
    <lineage>
        <taxon>Bacteria</taxon>
        <taxon>Pseudomonadati</taxon>
        <taxon>Pseudomonadota</taxon>
        <taxon>Gammaproteobacteria</taxon>
        <taxon>Enterobacterales</taxon>
        <taxon>Thorselliaceae</taxon>
        <taxon>Thorsellia</taxon>
    </lineage>
</organism>
<evidence type="ECO:0000256" key="6">
    <source>
        <dbReference type="RuleBase" id="RU363041"/>
    </source>
</evidence>
<protein>
    <recommendedName>
        <fullName evidence="6">Probable membrane transporter protein</fullName>
    </recommendedName>
</protein>
<evidence type="ECO:0000313" key="7">
    <source>
        <dbReference type="EMBL" id="SET41833.1"/>
    </source>
</evidence>
<feature type="transmembrane region" description="Helical" evidence="6">
    <location>
        <begin position="248"/>
        <end position="270"/>
    </location>
</feature>
<feature type="transmembrane region" description="Helical" evidence="6">
    <location>
        <begin position="68"/>
        <end position="88"/>
    </location>
</feature>
<keyword evidence="8" id="KW-1185">Reference proteome</keyword>
<comment type="subcellular location">
    <subcellularLocation>
        <location evidence="6">Cell membrane</location>
        <topology evidence="6">Multi-pass membrane protein</topology>
    </subcellularLocation>
    <subcellularLocation>
        <location evidence="1">Membrane</location>
        <topology evidence="1">Multi-pass membrane protein</topology>
    </subcellularLocation>
</comment>
<feature type="transmembrane region" description="Helical" evidence="6">
    <location>
        <begin position="38"/>
        <end position="61"/>
    </location>
</feature>
<feature type="transmembrane region" description="Helical" evidence="6">
    <location>
        <begin position="192"/>
        <end position="211"/>
    </location>
</feature>
<gene>
    <name evidence="7" type="ORF">SAMN02583745_02302</name>
</gene>
<sequence>MIIIYCLGILVGLVLGLTGAGGGIIAIPVLMYGLNWDLLTAGPVALIAIAFGAWVGAYYAYQQGMLNFKAGIIMALFGMPITPLGQLLARSIPYWILLILFIFVIFIVAIRMWMSTISDFALRNNQNNHSLIEKSSSFLSSFKLSQSKLSSFSVFIFIGMVSGLMTGLLSVGGGFIIVPLLTQLTKLNIKQASATSLLVIAIISTVGVISAEMKGAHFPMPFTIWFTITVIIGLLLGRRITQHLSDKVILRSFSILLILVALMMLSQYALK</sequence>
<keyword evidence="4 6" id="KW-1133">Transmembrane helix</keyword>
<dbReference type="InterPro" id="IPR002781">
    <property type="entry name" value="TM_pro_TauE-like"/>
</dbReference>
<proteinExistence type="inferred from homology"/>
<evidence type="ECO:0000313" key="8">
    <source>
        <dbReference type="Proteomes" id="UP000242642"/>
    </source>
</evidence>